<dbReference type="EMBL" id="JAHZST010000009">
    <property type="protein sequence ID" value="MBW8184728.1"/>
    <property type="molecule type" value="Genomic_DNA"/>
</dbReference>
<dbReference type="SUPFAM" id="SSF46689">
    <property type="entry name" value="Homeodomain-like"/>
    <property type="match status" value="1"/>
</dbReference>
<evidence type="ECO:0000259" key="1">
    <source>
        <dbReference type="Pfam" id="PF13592"/>
    </source>
</evidence>
<reference evidence="2 3" key="1">
    <citation type="submission" date="2021-07" db="EMBL/GenBank/DDBJ databases">
        <title>Shewanella sp. nov, isolated from SCS.</title>
        <authorList>
            <person name="Cao W.R."/>
        </authorList>
    </citation>
    <scope>NUCLEOTIDE SEQUENCE [LARGE SCALE GENOMIC DNA]</scope>
    <source>
        <strain evidence="2 3">NR704-98</strain>
    </source>
</reference>
<gene>
    <name evidence="2" type="ORF">K0625_13720</name>
</gene>
<keyword evidence="3" id="KW-1185">Reference proteome</keyword>
<evidence type="ECO:0000313" key="3">
    <source>
        <dbReference type="Proteomes" id="UP001195963"/>
    </source>
</evidence>
<organism evidence="2 3">
    <name type="scientific">Shewanella nanhaiensis</name>
    <dbReference type="NCBI Taxonomy" id="2864872"/>
    <lineage>
        <taxon>Bacteria</taxon>
        <taxon>Pseudomonadati</taxon>
        <taxon>Pseudomonadota</taxon>
        <taxon>Gammaproteobacteria</taxon>
        <taxon>Alteromonadales</taxon>
        <taxon>Shewanellaceae</taxon>
        <taxon>Shewanella</taxon>
    </lineage>
</organism>
<feature type="domain" description="Winged helix-turn helix" evidence="1">
    <location>
        <begin position="108"/>
        <end position="138"/>
    </location>
</feature>
<proteinExistence type="predicted"/>
<dbReference type="InterPro" id="IPR009057">
    <property type="entry name" value="Homeodomain-like_sf"/>
</dbReference>
<name>A0ABS7E4W6_9GAMM</name>
<comment type="caution">
    <text evidence="2">The sequence shown here is derived from an EMBL/GenBank/DDBJ whole genome shotgun (WGS) entry which is preliminary data.</text>
</comment>
<dbReference type="RefSeq" id="WP_220110213.1">
    <property type="nucleotide sequence ID" value="NZ_JAHZST010000009.1"/>
</dbReference>
<accession>A0ABS7E4W6</accession>
<dbReference type="Proteomes" id="UP001195963">
    <property type="component" value="Unassembled WGS sequence"/>
</dbReference>
<dbReference type="InterPro" id="IPR025959">
    <property type="entry name" value="Winged_HTH_dom"/>
</dbReference>
<dbReference type="Pfam" id="PF13592">
    <property type="entry name" value="HTH_33"/>
    <property type="match status" value="1"/>
</dbReference>
<dbReference type="Pfam" id="PF13384">
    <property type="entry name" value="HTH_23"/>
    <property type="match status" value="1"/>
</dbReference>
<evidence type="ECO:0000313" key="2">
    <source>
        <dbReference type="EMBL" id="MBW8184728.1"/>
    </source>
</evidence>
<protein>
    <submittedName>
        <fullName evidence="2">Helix-turn-helix domain-containing protein</fullName>
    </submittedName>
</protein>
<sequence length="150" mass="17502">MADNICEPEDLMKLVRKETNARMRLKLLALLHFQEGKSRYQIADYLKVSRTSVNKWITSYLSSGLEGLKDKKHTGRPSALNEEQMLELSQFIKRRIATRSTKPLHGCDVQQFIAEKFGVNYEISNIYRILERLGYAWVTHADNQKYVDHI</sequence>